<dbReference type="Proteomes" id="UP000722485">
    <property type="component" value="Unassembled WGS sequence"/>
</dbReference>
<dbReference type="EMBL" id="JAANBB010000030">
    <property type="protein sequence ID" value="KAF7554599.1"/>
    <property type="molecule type" value="Genomic_DNA"/>
</dbReference>
<name>A0A9P5HGY8_9HYPO</name>
<gene>
    <name evidence="2" type="ORF">G7Z17_g2803</name>
</gene>
<protein>
    <recommendedName>
        <fullName evidence="1">GPI inositol-deacylase winged helix domain-containing protein</fullName>
    </recommendedName>
</protein>
<dbReference type="PANTHER" id="PTHR10039:SF10">
    <property type="entry name" value="NACHT DOMAIN-CONTAINING PROTEIN"/>
    <property type="match status" value="1"/>
</dbReference>
<evidence type="ECO:0000313" key="2">
    <source>
        <dbReference type="EMBL" id="KAF7554599.1"/>
    </source>
</evidence>
<dbReference type="PANTHER" id="PTHR10039">
    <property type="entry name" value="AMELOGENIN"/>
    <property type="match status" value="1"/>
</dbReference>
<dbReference type="OrthoDB" id="7464126at2759"/>
<organism evidence="2 3">
    <name type="scientific">Cylindrodendrum hubeiense</name>
    <dbReference type="NCBI Taxonomy" id="595255"/>
    <lineage>
        <taxon>Eukaryota</taxon>
        <taxon>Fungi</taxon>
        <taxon>Dikarya</taxon>
        <taxon>Ascomycota</taxon>
        <taxon>Pezizomycotina</taxon>
        <taxon>Sordariomycetes</taxon>
        <taxon>Hypocreomycetidae</taxon>
        <taxon>Hypocreales</taxon>
        <taxon>Nectriaceae</taxon>
        <taxon>Cylindrodendrum</taxon>
    </lineage>
</organism>
<dbReference type="InterPro" id="IPR054471">
    <property type="entry name" value="GPIID_WHD"/>
</dbReference>
<proteinExistence type="predicted"/>
<evidence type="ECO:0000313" key="3">
    <source>
        <dbReference type="Proteomes" id="UP000722485"/>
    </source>
</evidence>
<dbReference type="SMART" id="SM00248">
    <property type="entry name" value="ANK"/>
    <property type="match status" value="6"/>
</dbReference>
<feature type="domain" description="GPI inositol-deacylase winged helix" evidence="1">
    <location>
        <begin position="189"/>
        <end position="269"/>
    </location>
</feature>
<dbReference type="InterPro" id="IPR036770">
    <property type="entry name" value="Ankyrin_rpt-contain_sf"/>
</dbReference>
<dbReference type="SUPFAM" id="SSF48403">
    <property type="entry name" value="Ankyrin repeat"/>
    <property type="match status" value="1"/>
</dbReference>
<dbReference type="Gene3D" id="1.25.40.20">
    <property type="entry name" value="Ankyrin repeat-containing domain"/>
    <property type="match status" value="2"/>
</dbReference>
<evidence type="ECO:0000259" key="1">
    <source>
        <dbReference type="Pfam" id="PF22939"/>
    </source>
</evidence>
<dbReference type="Pfam" id="PF22939">
    <property type="entry name" value="WHD_GPIID"/>
    <property type="match status" value="1"/>
</dbReference>
<dbReference type="InterPro" id="IPR002110">
    <property type="entry name" value="Ankyrin_rpt"/>
</dbReference>
<keyword evidence="3" id="KW-1185">Reference proteome</keyword>
<reference evidence="2" key="1">
    <citation type="submission" date="2020-03" db="EMBL/GenBank/DDBJ databases">
        <title>Draft Genome Sequence of Cylindrodendrum hubeiense.</title>
        <authorList>
            <person name="Buettner E."/>
            <person name="Kellner H."/>
        </authorList>
    </citation>
    <scope>NUCLEOTIDE SEQUENCE</scope>
    <source>
        <strain evidence="2">IHI 201604</strain>
    </source>
</reference>
<dbReference type="AlphaFoldDB" id="A0A9P5HGY8"/>
<accession>A0A9P5HGY8</accession>
<sequence>MQDTKSRLLQQLSPGQGHSEGIIDTLLSLIPKDRRYHLVLDGLEDVEDEEVKDILISLERMMQSRIVLLCCSCRTGARFQRIALTHLRSDHLIPLNDQSHNDEIKEFINKEVERRNSSRHLKPELEALVKKQLIAGSRGMYLWVSLQLDTIFPTYDTVVTTDEDTLNIITNLPKDLPEAFERALDRVIDKRYGDKILKLTAAAIDPLNIDELRVALTITPGEPVWHPTMLPQDGSQLVSLCGGNLLELDEEDNKVRFIHQSVLVYLVSSTSEHPGPSSYHFSLEDADFFMGLLCVTYLSFPIFDTRMTIQRKIRSSEVADKVAAAAASDHSLVDRLARYLLSKKQSDTSYDFDIGRVASELQAYALQHEELSKCFLPYAASNWLVHTRAFEEDKAIDVWLLWQRLVEDELTHVNVPFLAPRKDPISALHWAISNSHGGLFLYVLTTTVLHSGHILDLLPHDSDGPLLSGTIRNIWLGDIMAQYLAFANELITAGADPSKALMFQKPAVQVALEMKRLDLLELLGQSNNAVNQPTSDGTCLLWLAARRMSDDWALLLLKLGADPNAGPFIYSNLEEDDTFDASLERYPLQVALMRDRTIVSLELIHHGAKVNPTVGPSPLDLAIEAGNRIVIAKLLELGGKGDLQTKQMSELFSPGCTALGIACKMFLDFRTPLDPELRQIGAVSSGVHGVHPLAGSVNHVGVEELINIIEVLLKDENDESINTQDLDGNTALHHVAKSGMLNLECLLRSRANPNIQNLAGESPLFAALSSLKLSSQLAMTVIPLLKGGADPNARTVNGTSLLEVASAAIKIEQEVVSLLVEAGAIRI</sequence>
<dbReference type="Pfam" id="PF00023">
    <property type="entry name" value="Ank"/>
    <property type="match status" value="1"/>
</dbReference>
<comment type="caution">
    <text evidence="2">The sequence shown here is derived from an EMBL/GenBank/DDBJ whole genome shotgun (WGS) entry which is preliminary data.</text>
</comment>